<dbReference type="AlphaFoldDB" id="A0A098LET7"/>
<gene>
    <name evidence="2" type="ORF">MYP_2175</name>
</gene>
<evidence type="ECO:0000313" key="3">
    <source>
        <dbReference type="Proteomes" id="UP000030185"/>
    </source>
</evidence>
<dbReference type="eggNOG" id="COG3291">
    <property type="taxonomic scope" value="Bacteria"/>
</dbReference>
<feature type="domain" description="Secretion system C-terminal sorting" evidence="1">
    <location>
        <begin position="730"/>
        <end position="806"/>
    </location>
</feature>
<accession>A0A098LET7</accession>
<dbReference type="Proteomes" id="UP000030185">
    <property type="component" value="Unassembled WGS sequence"/>
</dbReference>
<dbReference type="NCBIfam" id="TIGR04183">
    <property type="entry name" value="Por_Secre_tail"/>
    <property type="match status" value="1"/>
</dbReference>
<evidence type="ECO:0000259" key="1">
    <source>
        <dbReference type="Pfam" id="PF18962"/>
    </source>
</evidence>
<dbReference type="Pfam" id="PF18962">
    <property type="entry name" value="Por_Secre_tail"/>
    <property type="match status" value="1"/>
</dbReference>
<dbReference type="EMBL" id="BBLT01000004">
    <property type="protein sequence ID" value="GAL84947.1"/>
    <property type="molecule type" value="Genomic_DNA"/>
</dbReference>
<dbReference type="Gene3D" id="2.60.120.260">
    <property type="entry name" value="Galactose-binding domain-like"/>
    <property type="match status" value="1"/>
</dbReference>
<keyword evidence="3" id="KW-1185">Reference proteome</keyword>
<sequence>MKPLETFVKKIVLIFITIILHNGPTFSQICSSVSSGTNLVKNGDFSQGYADWTYTSDPSRTNGYLKFDPPATQNFSSPGFIHVGSNPSVFNSAFNAALTDHSPSADNNMLMVDGICVPGIKLWQQSGIVVEPNTNYYFSVWINALKNNNDPPGTLRFTVGTTDLPTTISAPTTSGTWVKYEAVWNSGTSSGPTTISIENTTTTGCDQYVDFAIDDISFIPGCAYGAPGPQPNLGADRTICGTGGSITLDAAIPHNSTTSVTWSDGPSGMGMSAPYSRVITAPGTYTVCVSDNGSCPKSDQIVILNTFTVDIPNLSLCDPASVTLDAGHAGVGVKYKWYKGFPTRAGGNDSSKTFFVNTPGTYRVDVIDPTCGTVSDISVITTTAPVPQNTIFCPVKNATVSVTPANSGKYKWWNSPTGTAPANLLQKGGNTYTFSASATSDYTFYVEDTSSFKATIGPSLASTGSFTGFGQRGVQNETKFVFDAITPFVIDSVWMYVIVYGCPTTMAFNIVNSSGTIIPGGSVTYSYPTGAGCTAGGTWQWVKVPANVSVPAGTGYRIEYAEPAPNNHDMGWYNGGMTWGTTYASSVRFVGPMSGQPASSVPGMWRWAISAGTPCARVPVKAIYECTLPIEFLNFAAKGIKNGVEVIWSTAWENNSNNFIVERSVDGISFQKIGTVQASGNTSLVTNYSFVDKNPVSSVAYYRIVEVDTDGSQTTSKMVAVNFENLFFSVYPNPAKDVLTIQSMVNENQELVISIQNSFGNTVYQNSRTDLKSDDGLAVDISGFPSGLYFVMIEAGNIQKVYKVIVE</sequence>
<proteinExistence type="predicted"/>
<dbReference type="STRING" id="153721.MYP_2175"/>
<dbReference type="RefSeq" id="WP_052430096.1">
    <property type="nucleotide sequence ID" value="NZ_BBLT01000004.1"/>
</dbReference>
<name>A0A098LET7_9BACT</name>
<dbReference type="InterPro" id="IPR026444">
    <property type="entry name" value="Secre_tail"/>
</dbReference>
<dbReference type="eggNOG" id="COG3391">
    <property type="taxonomic scope" value="Bacteria"/>
</dbReference>
<protein>
    <recommendedName>
        <fullName evidence="1">Secretion system C-terminal sorting domain-containing protein</fullName>
    </recommendedName>
</protein>
<comment type="caution">
    <text evidence="2">The sequence shown here is derived from an EMBL/GenBank/DDBJ whole genome shotgun (WGS) entry which is preliminary data.</text>
</comment>
<dbReference type="OrthoDB" id="615576at2"/>
<evidence type="ECO:0000313" key="2">
    <source>
        <dbReference type="EMBL" id="GAL84947.1"/>
    </source>
</evidence>
<reference evidence="2 3" key="1">
    <citation type="submission" date="2014-09" db="EMBL/GenBank/DDBJ databases">
        <title>Sporocytophaga myxococcoides PG-01 genome sequencing.</title>
        <authorList>
            <person name="Liu L."/>
            <person name="Gao P.J."/>
            <person name="Chen G.J."/>
            <person name="Wang L.S."/>
        </authorList>
    </citation>
    <scope>NUCLEOTIDE SEQUENCE [LARGE SCALE GENOMIC DNA]</scope>
    <source>
        <strain evidence="2 3">PG-01</strain>
    </source>
</reference>
<organism evidence="2 3">
    <name type="scientific">Sporocytophaga myxococcoides</name>
    <dbReference type="NCBI Taxonomy" id="153721"/>
    <lineage>
        <taxon>Bacteria</taxon>
        <taxon>Pseudomonadati</taxon>
        <taxon>Bacteroidota</taxon>
        <taxon>Cytophagia</taxon>
        <taxon>Cytophagales</taxon>
        <taxon>Cytophagaceae</taxon>
        <taxon>Sporocytophaga</taxon>
    </lineage>
</organism>